<dbReference type="InterPro" id="IPR036770">
    <property type="entry name" value="Ankyrin_rpt-contain_sf"/>
</dbReference>
<dbReference type="AlphaFoldDB" id="A0A370U411"/>
<reference evidence="5 6" key="1">
    <citation type="journal article" date="2018" name="IMA Fungus">
        <title>IMA Genome-F 9: Draft genome sequence of Annulohypoxylon stygium, Aspergillus mulundensis, Berkeleyomyces basicola (syn. Thielaviopsis basicola), Ceratocystis smalleyi, two Cercospora beticola strains, Coleophoma cylindrospora, Fusarium fracticaudum, Phialophora cf. hyalina, and Morchella septimelata.</title>
        <authorList>
            <person name="Wingfield B.D."/>
            <person name="Bills G.F."/>
            <person name="Dong Y."/>
            <person name="Huang W."/>
            <person name="Nel W.J."/>
            <person name="Swalarsk-Parry B.S."/>
            <person name="Vaghefi N."/>
            <person name="Wilken P.M."/>
            <person name="An Z."/>
            <person name="de Beer Z.W."/>
            <person name="De Vos L."/>
            <person name="Chen L."/>
            <person name="Duong T.A."/>
            <person name="Gao Y."/>
            <person name="Hammerbacher A."/>
            <person name="Kikkert J.R."/>
            <person name="Li Y."/>
            <person name="Li H."/>
            <person name="Li K."/>
            <person name="Li Q."/>
            <person name="Liu X."/>
            <person name="Ma X."/>
            <person name="Naidoo K."/>
            <person name="Pethybridge S.J."/>
            <person name="Sun J."/>
            <person name="Steenkamp E.T."/>
            <person name="van der Nest M.A."/>
            <person name="van Wyk S."/>
            <person name="Wingfield M.J."/>
            <person name="Xiong C."/>
            <person name="Yue Q."/>
            <person name="Zhang X."/>
        </authorList>
    </citation>
    <scope>NUCLEOTIDE SEQUENCE [LARGE SCALE GENOMIC DNA]</scope>
    <source>
        <strain evidence="5 6">BP 5553</strain>
    </source>
</reference>
<evidence type="ECO:0000256" key="3">
    <source>
        <dbReference type="SAM" id="Coils"/>
    </source>
</evidence>
<dbReference type="PROSITE" id="PS50837">
    <property type="entry name" value="NACHT"/>
    <property type="match status" value="1"/>
</dbReference>
<dbReference type="PROSITE" id="PS50297">
    <property type="entry name" value="ANK_REP_REGION"/>
    <property type="match status" value="1"/>
</dbReference>
<evidence type="ECO:0000313" key="5">
    <source>
        <dbReference type="EMBL" id="RDL42520.1"/>
    </source>
</evidence>
<keyword evidence="3" id="KW-0175">Coiled coil</keyword>
<dbReference type="OrthoDB" id="4772757at2759"/>
<feature type="coiled-coil region" evidence="3">
    <location>
        <begin position="31"/>
        <end position="58"/>
    </location>
</feature>
<dbReference type="SMART" id="SM00248">
    <property type="entry name" value="ANK"/>
    <property type="match status" value="4"/>
</dbReference>
<gene>
    <name evidence="5" type="ORF">BP5553_02499</name>
</gene>
<dbReference type="Pfam" id="PF12796">
    <property type="entry name" value="Ank_2"/>
    <property type="match status" value="1"/>
</dbReference>
<dbReference type="GeneID" id="43595348"/>
<feature type="domain" description="NACHT" evidence="4">
    <location>
        <begin position="213"/>
        <end position="331"/>
    </location>
</feature>
<dbReference type="InterPro" id="IPR007111">
    <property type="entry name" value="NACHT_NTPase"/>
</dbReference>
<dbReference type="InterPro" id="IPR027417">
    <property type="entry name" value="P-loop_NTPase"/>
</dbReference>
<dbReference type="Proteomes" id="UP000254866">
    <property type="component" value="Unassembled WGS sequence"/>
</dbReference>
<dbReference type="EMBL" id="NPIC01000001">
    <property type="protein sequence ID" value="RDL42520.1"/>
    <property type="molecule type" value="Genomic_DNA"/>
</dbReference>
<dbReference type="PANTHER" id="PTHR10039">
    <property type="entry name" value="AMELOGENIN"/>
    <property type="match status" value="1"/>
</dbReference>
<protein>
    <recommendedName>
        <fullName evidence="4">NACHT domain-containing protein</fullName>
    </recommendedName>
</protein>
<proteinExistence type="predicted"/>
<dbReference type="InterPro" id="IPR002110">
    <property type="entry name" value="Ankyrin_rpt"/>
</dbReference>
<dbReference type="STRING" id="2656787.A0A370U411"/>
<accession>A0A370U411</accession>
<evidence type="ECO:0000256" key="1">
    <source>
        <dbReference type="ARBA" id="ARBA00022737"/>
    </source>
</evidence>
<keyword evidence="2" id="KW-0040">ANK repeat</keyword>
<dbReference type="Gene3D" id="1.25.40.20">
    <property type="entry name" value="Ankyrin repeat-containing domain"/>
    <property type="match status" value="1"/>
</dbReference>
<name>A0A370U411_9HELO</name>
<evidence type="ECO:0000256" key="2">
    <source>
        <dbReference type="PROSITE-ProRule" id="PRU00023"/>
    </source>
</evidence>
<keyword evidence="6" id="KW-1185">Reference proteome</keyword>
<dbReference type="SUPFAM" id="SSF48403">
    <property type="entry name" value="Ankyrin repeat"/>
    <property type="match status" value="1"/>
</dbReference>
<dbReference type="SUPFAM" id="SSF52540">
    <property type="entry name" value="P-loop containing nucleoside triphosphate hydrolases"/>
    <property type="match status" value="1"/>
</dbReference>
<organism evidence="5 6">
    <name type="scientific">Venustampulla echinocandica</name>
    <dbReference type="NCBI Taxonomy" id="2656787"/>
    <lineage>
        <taxon>Eukaryota</taxon>
        <taxon>Fungi</taxon>
        <taxon>Dikarya</taxon>
        <taxon>Ascomycota</taxon>
        <taxon>Pezizomycotina</taxon>
        <taxon>Leotiomycetes</taxon>
        <taxon>Helotiales</taxon>
        <taxon>Pleuroascaceae</taxon>
        <taxon>Venustampulla</taxon>
    </lineage>
</organism>
<feature type="repeat" description="ANK" evidence="2">
    <location>
        <begin position="673"/>
        <end position="702"/>
    </location>
</feature>
<dbReference type="RefSeq" id="XP_031875176.1">
    <property type="nucleotide sequence ID" value="XM_032011122.1"/>
</dbReference>
<dbReference type="PANTHER" id="PTHR10039:SF16">
    <property type="entry name" value="GPI INOSITOL-DEACYLASE"/>
    <property type="match status" value="1"/>
</dbReference>
<sequence length="826" mass="91759">MAEIGLAASIIAVIQITTVVATNVVKYGQSVKKAKQDVAKIQAELGDVEQILQKLKDLVNQATTGAEKPVDSWPSLNSLSSPDGALEQCKLALSALSAKLTPVEGFAKYRHRALWPSKKKDVERCLEDIRTHKSKLFELLNAEHMGQSLETGRMVSDISKSLSDDKRNGIIRWLSQADPGNNQIAARKKHQDQTGKWFTEGEEYLQWKQDPDSFLWLYGIPGCGKTILCSEIIEQTREYCANQSADRVLAYFYFSFRDTEKQKVDNLLCSILSQLARQEEYIPDAVITLYNSYMQSRPPTDRLLAAIKNMVDGHRTVFIIIDALDECPNDNGERSDLCDVLRQINEWAASNLHVLVTGRREVDLSEALDPLCSIPPISIQGAAVRSDIQKFICAELANDRKLKMWPAEIQAEIERVLVEGANGMFRWVDCQLDSLKKCITPDDVGKALKSLPRTLDDTYERILMSIPEEHQQKALVALQWISHTCEPITIEQLTEAVIIDPTAETAFDPRNRIPDPSWLIEILSGLVIESTTYRTNVFLFSEQAWGELSFIEIAHFSVKEYVNSVRIRSGPAHTFYISEADAIEAIVQRSLLYITCYSVSDRKSASSKDLNEFPLLGYAALWYWHLRAAEAISTRANDLICNFLDSEVLVSWILIHNPDNELTFSLNTFKIGSPLYYATLFGNSYLLRYIISKGADVNARSGALGTALQAAAYYGNTAAYRGNSDIVKALLDAGADGGRHGSALQAAAAAFDGSTDVVKALLDAGADVNAQGGEYGTALQVALEPRRPMYQDRNQEIAKLLLAAGSDINLLKDNELAKIGEIREST</sequence>
<feature type="repeat" description="ANK" evidence="2">
    <location>
        <begin position="749"/>
        <end position="773"/>
    </location>
</feature>
<comment type="caution">
    <text evidence="5">The sequence shown here is derived from an EMBL/GenBank/DDBJ whole genome shotgun (WGS) entry which is preliminary data.</text>
</comment>
<dbReference type="PROSITE" id="PS50088">
    <property type="entry name" value="ANK_REPEAT"/>
    <property type="match status" value="2"/>
</dbReference>
<dbReference type="Pfam" id="PF24883">
    <property type="entry name" value="NPHP3_N"/>
    <property type="match status" value="1"/>
</dbReference>
<evidence type="ECO:0000259" key="4">
    <source>
        <dbReference type="PROSITE" id="PS50837"/>
    </source>
</evidence>
<dbReference type="InterPro" id="IPR056884">
    <property type="entry name" value="NPHP3-like_N"/>
</dbReference>
<evidence type="ECO:0000313" key="6">
    <source>
        <dbReference type="Proteomes" id="UP000254866"/>
    </source>
</evidence>
<dbReference type="Gene3D" id="3.40.50.300">
    <property type="entry name" value="P-loop containing nucleotide triphosphate hydrolases"/>
    <property type="match status" value="1"/>
</dbReference>
<keyword evidence="1" id="KW-0677">Repeat</keyword>